<sequence>MNVNIIRQPDGSSQDLLRTNYFCQINSSEKDLDVVLEMEATGWKRKAVCKRYVLVIDVSGSMDSVAGGQTLMQRMKTFARLFINKAATYSWLGIVAFSNDAHVVLRLTQMNKQGKEKATRAVQTLRTEGLTNISAGLFLALDLIKDRSHSRDSIILFTDGAANCGITEAGPLITEYREKSQEGGQSCVPLSAITVEGYLPGLLYEISYHLGSDAFYWVNVQTDFEADMMIPQIIREATFITDITVVATALRKVEIKLDTGNQVTTTTFIHSLPNRIKKNLLFRLQLPEDYKKLDGNIILSLDISFIDGKLSPRSFTDSVQLCVKSMQEAAIEYGVSEHEPEELQKYRESMIAYVSSKNEVDASWVSIRESISKVFEERCKKEVAKCFNGIRINYIENGDKASAVEELLTSQRFIERMMDNSTRCLDENDIYREQLTDKSNVYLKHLQHAQMTIENAHDQSFNTKLWGAFAAMGSSFEKEMPTANGVFSSDLKQPFMHPIIENKLGNVRRTLKGKRQRKIPFLKGYNVIISEKLKGKKVGEDQLQLASFISNLGARPVSSATTFRSYGPQNANVLMVCSQSDFERQSQLFLDAIKNKVPVVSEKYLHDCVAAEKALKRRKYLLKC</sequence>
<feature type="domain" description="VWFA" evidence="2">
    <location>
        <begin position="51"/>
        <end position="243"/>
    </location>
</feature>
<evidence type="ECO:0000259" key="2">
    <source>
        <dbReference type="PROSITE" id="PS50234"/>
    </source>
</evidence>
<dbReference type="CDD" id="cd00198">
    <property type="entry name" value="vWFA"/>
    <property type="match status" value="1"/>
</dbReference>
<dbReference type="InterPro" id="IPR036465">
    <property type="entry name" value="vWFA_dom_sf"/>
</dbReference>
<dbReference type="AlphaFoldDB" id="F6TCI5"/>
<dbReference type="EMBL" id="EAAA01001419">
    <property type="status" value="NOT_ANNOTATED_CDS"/>
    <property type="molecule type" value="Genomic_DNA"/>
</dbReference>
<evidence type="ECO:0000313" key="3">
    <source>
        <dbReference type="Ensembl" id="ENSCINP00000022007.2"/>
    </source>
</evidence>
<dbReference type="SUPFAM" id="SSF53300">
    <property type="entry name" value="vWA-like"/>
    <property type="match status" value="1"/>
</dbReference>
<evidence type="ECO:0000313" key="4">
    <source>
        <dbReference type="Proteomes" id="UP000008144"/>
    </source>
</evidence>
<dbReference type="Proteomes" id="UP000008144">
    <property type="component" value="Chromosome 2"/>
</dbReference>
<dbReference type="InterPro" id="IPR051266">
    <property type="entry name" value="CLCR"/>
</dbReference>
<dbReference type="PROSITE" id="PS50234">
    <property type="entry name" value="VWFA"/>
    <property type="match status" value="1"/>
</dbReference>
<dbReference type="STRING" id="7719.ENSCINP00000022007"/>
<evidence type="ECO:0008006" key="5">
    <source>
        <dbReference type="Google" id="ProtNLM"/>
    </source>
</evidence>
<dbReference type="OMA" id="DMNTFET"/>
<dbReference type="Pfam" id="PF13519">
    <property type="entry name" value="VWA_2"/>
    <property type="match status" value="1"/>
</dbReference>
<dbReference type="PANTHER" id="PTHR10579:SF43">
    <property type="entry name" value="ZINC FINGER (C3HC4-TYPE RING FINGER) FAMILY PROTEIN"/>
    <property type="match status" value="1"/>
</dbReference>
<dbReference type="SUPFAM" id="SSF52113">
    <property type="entry name" value="BRCT domain"/>
    <property type="match status" value="1"/>
</dbReference>
<dbReference type="Ensembl" id="ENSCINT00000022253.2">
    <property type="protein sequence ID" value="ENSCINP00000022007.2"/>
    <property type="gene ID" value="ENSCING00000011544.2"/>
</dbReference>
<dbReference type="SMART" id="SM00327">
    <property type="entry name" value="VWA"/>
    <property type="match status" value="1"/>
</dbReference>
<dbReference type="PROSITE" id="PS50172">
    <property type="entry name" value="BRCT"/>
    <property type="match status" value="1"/>
</dbReference>
<dbReference type="InterPro" id="IPR001357">
    <property type="entry name" value="BRCT_dom"/>
</dbReference>
<dbReference type="InParanoid" id="F6TCI5"/>
<name>F6TCI5_CIOIN</name>
<dbReference type="PANTHER" id="PTHR10579">
    <property type="entry name" value="CALCIUM-ACTIVATED CHLORIDE CHANNEL REGULATOR"/>
    <property type="match status" value="1"/>
</dbReference>
<dbReference type="HOGENOM" id="CLU_438022_0_0_1"/>
<dbReference type="InterPro" id="IPR036420">
    <property type="entry name" value="BRCT_dom_sf"/>
</dbReference>
<reference evidence="3" key="4">
    <citation type="submission" date="2025-09" db="UniProtKB">
        <authorList>
            <consortium name="Ensembl"/>
        </authorList>
    </citation>
    <scope>IDENTIFICATION</scope>
</reference>
<dbReference type="GeneTree" id="ENSGT00530000068820"/>
<reference evidence="3" key="3">
    <citation type="submission" date="2025-08" db="UniProtKB">
        <authorList>
            <consortium name="Ensembl"/>
        </authorList>
    </citation>
    <scope>IDENTIFICATION</scope>
</reference>
<reference evidence="3" key="2">
    <citation type="journal article" date="2008" name="Genome Biol.">
        <title>Improved genome assembly and evidence-based global gene model set for the chordate Ciona intestinalis: new insight into intron and operon populations.</title>
        <authorList>
            <person name="Satou Y."/>
            <person name="Mineta K."/>
            <person name="Ogasawara M."/>
            <person name="Sasakura Y."/>
            <person name="Shoguchi E."/>
            <person name="Ueno K."/>
            <person name="Yamada L."/>
            <person name="Matsumoto J."/>
            <person name="Wasserscheid J."/>
            <person name="Dewar K."/>
            <person name="Wiley G.B."/>
            <person name="Macmil S.L."/>
            <person name="Roe B.A."/>
            <person name="Zeller R.W."/>
            <person name="Hastings K.E."/>
            <person name="Lemaire P."/>
            <person name="Lindquist E."/>
            <person name="Endo T."/>
            <person name="Hotta K."/>
            <person name="Inaba K."/>
        </authorList>
    </citation>
    <scope>NUCLEOTIDE SEQUENCE [LARGE SCALE GENOMIC DNA]</scope>
    <source>
        <strain evidence="3">wild type</strain>
    </source>
</reference>
<evidence type="ECO:0000259" key="1">
    <source>
        <dbReference type="PROSITE" id="PS50172"/>
    </source>
</evidence>
<dbReference type="Gene3D" id="3.40.50.410">
    <property type="entry name" value="von Willebrand factor, type A domain"/>
    <property type="match status" value="1"/>
</dbReference>
<keyword evidence="4" id="KW-1185">Reference proteome</keyword>
<dbReference type="InterPro" id="IPR002035">
    <property type="entry name" value="VWF_A"/>
</dbReference>
<feature type="domain" description="BRCT" evidence="1">
    <location>
        <begin position="517"/>
        <end position="622"/>
    </location>
</feature>
<accession>F6TCI5</accession>
<reference evidence="4" key="1">
    <citation type="journal article" date="2002" name="Science">
        <title>The draft genome of Ciona intestinalis: insights into chordate and vertebrate origins.</title>
        <authorList>
            <person name="Dehal P."/>
            <person name="Satou Y."/>
            <person name="Campbell R.K."/>
            <person name="Chapman J."/>
            <person name="Degnan B."/>
            <person name="De Tomaso A."/>
            <person name="Davidson B."/>
            <person name="Di Gregorio A."/>
            <person name="Gelpke M."/>
            <person name="Goodstein D.M."/>
            <person name="Harafuji N."/>
            <person name="Hastings K.E."/>
            <person name="Ho I."/>
            <person name="Hotta K."/>
            <person name="Huang W."/>
            <person name="Kawashima T."/>
            <person name="Lemaire P."/>
            <person name="Martinez D."/>
            <person name="Meinertzhagen I.A."/>
            <person name="Necula S."/>
            <person name="Nonaka M."/>
            <person name="Putnam N."/>
            <person name="Rash S."/>
            <person name="Saiga H."/>
            <person name="Satake M."/>
            <person name="Terry A."/>
            <person name="Yamada L."/>
            <person name="Wang H.G."/>
            <person name="Awazu S."/>
            <person name="Azumi K."/>
            <person name="Boore J."/>
            <person name="Branno M."/>
            <person name="Chin-Bow S."/>
            <person name="DeSantis R."/>
            <person name="Doyle S."/>
            <person name="Francino P."/>
            <person name="Keys D.N."/>
            <person name="Haga S."/>
            <person name="Hayashi H."/>
            <person name="Hino K."/>
            <person name="Imai K.S."/>
            <person name="Inaba K."/>
            <person name="Kano S."/>
            <person name="Kobayashi K."/>
            <person name="Kobayashi M."/>
            <person name="Lee B.I."/>
            <person name="Makabe K.W."/>
            <person name="Manohar C."/>
            <person name="Matassi G."/>
            <person name="Medina M."/>
            <person name="Mochizuki Y."/>
            <person name="Mount S."/>
            <person name="Morishita T."/>
            <person name="Miura S."/>
            <person name="Nakayama A."/>
            <person name="Nishizaka S."/>
            <person name="Nomoto H."/>
            <person name="Ohta F."/>
            <person name="Oishi K."/>
            <person name="Rigoutsos I."/>
            <person name="Sano M."/>
            <person name="Sasaki A."/>
            <person name="Sasakura Y."/>
            <person name="Shoguchi E."/>
            <person name="Shin-i T."/>
            <person name="Spagnuolo A."/>
            <person name="Stainier D."/>
            <person name="Suzuki M.M."/>
            <person name="Tassy O."/>
            <person name="Takatori N."/>
            <person name="Tokuoka M."/>
            <person name="Yagi K."/>
            <person name="Yoshizaki F."/>
            <person name="Wada S."/>
            <person name="Zhang C."/>
            <person name="Hyatt P.D."/>
            <person name="Larimer F."/>
            <person name="Detter C."/>
            <person name="Doggett N."/>
            <person name="Glavina T."/>
            <person name="Hawkins T."/>
            <person name="Richardson P."/>
            <person name="Lucas S."/>
            <person name="Kohara Y."/>
            <person name="Levine M."/>
            <person name="Satoh N."/>
            <person name="Rokhsar D.S."/>
        </authorList>
    </citation>
    <scope>NUCLEOTIDE SEQUENCE [LARGE SCALE GENOMIC DNA]</scope>
</reference>
<proteinExistence type="predicted"/>
<accession>A0A1W2W7F7</accession>
<organism evidence="3 4">
    <name type="scientific">Ciona intestinalis</name>
    <name type="common">Transparent sea squirt</name>
    <name type="synonym">Ascidia intestinalis</name>
    <dbReference type="NCBI Taxonomy" id="7719"/>
    <lineage>
        <taxon>Eukaryota</taxon>
        <taxon>Metazoa</taxon>
        <taxon>Chordata</taxon>
        <taxon>Tunicata</taxon>
        <taxon>Ascidiacea</taxon>
        <taxon>Phlebobranchia</taxon>
        <taxon>Cionidae</taxon>
        <taxon>Ciona</taxon>
    </lineage>
</organism>
<dbReference type="Gene3D" id="3.40.50.10190">
    <property type="entry name" value="BRCT domain"/>
    <property type="match status" value="1"/>
</dbReference>
<protein>
    <recommendedName>
        <fullName evidence="5">VWFA domain-containing protein</fullName>
    </recommendedName>
</protein>